<comment type="caution">
    <text evidence="1">The sequence shown here is derived from an EMBL/GenBank/DDBJ whole genome shotgun (WGS) entry which is preliminary data.</text>
</comment>
<dbReference type="PANTHER" id="PTHR37816:SF3">
    <property type="entry name" value="MODULATES DNA TOPOLOGY"/>
    <property type="match status" value="1"/>
</dbReference>
<protein>
    <submittedName>
        <fullName evidence="1">AAA family ATPase</fullName>
    </submittedName>
</protein>
<evidence type="ECO:0000313" key="1">
    <source>
        <dbReference type="EMBL" id="MFM2483784.1"/>
    </source>
</evidence>
<proteinExistence type="predicted"/>
<dbReference type="Proteomes" id="UP001629953">
    <property type="component" value="Unassembled WGS sequence"/>
</dbReference>
<reference evidence="1 2" key="1">
    <citation type="journal article" date="2013" name="Int. J. Syst. Evol. Microbiol.">
        <title>Celerinatantimonas yamalensis sp. nov., a cold-adapted diazotrophic bacterium from a cold permafrost brine.</title>
        <authorList>
            <person name="Shcherbakova V."/>
            <person name="Chuvilskaya N."/>
            <person name="Rivkina E."/>
            <person name="Demidov N."/>
            <person name="Uchaeva V."/>
            <person name="Suetin S."/>
            <person name="Suzina N."/>
            <person name="Gilichinsky D."/>
        </authorList>
    </citation>
    <scope>NUCLEOTIDE SEQUENCE [LARGE SCALE GENOMIC DNA]</scope>
    <source>
        <strain evidence="1 2">C7</strain>
    </source>
</reference>
<gene>
    <name evidence="1" type="ORF">ABUE30_01630</name>
</gene>
<dbReference type="Gene3D" id="3.40.50.300">
    <property type="entry name" value="P-loop containing nucleotide triphosphate hydrolases"/>
    <property type="match status" value="1"/>
</dbReference>
<sequence length="168" mass="19048">MRVHITGNAGSGKTTLAKQLGQALNIPVDSLDSVVWKEGWVAASKEERTLGEQKLVNQRRWIIEGVSKTVRENADYVIFLDVPRHICLLRCFKRNLPYLFRSRPELPSNCPEIRVILRLIKLIWMFPSLARPIILQSLDQQKGVVLSQVINLDDLVAQIKVELGAIGR</sequence>
<dbReference type="InterPro" id="IPR052922">
    <property type="entry name" value="Cytidylate_Kinase-2"/>
</dbReference>
<dbReference type="Pfam" id="PF13238">
    <property type="entry name" value="AAA_18"/>
    <property type="match status" value="1"/>
</dbReference>
<dbReference type="InterPro" id="IPR027417">
    <property type="entry name" value="P-loop_NTPase"/>
</dbReference>
<evidence type="ECO:0000313" key="2">
    <source>
        <dbReference type="Proteomes" id="UP001629953"/>
    </source>
</evidence>
<keyword evidence="2" id="KW-1185">Reference proteome</keyword>
<dbReference type="PANTHER" id="PTHR37816">
    <property type="entry name" value="YALI0E33011P"/>
    <property type="match status" value="1"/>
</dbReference>
<dbReference type="SUPFAM" id="SSF52540">
    <property type="entry name" value="P-loop containing nucleoside triphosphate hydrolases"/>
    <property type="match status" value="1"/>
</dbReference>
<organism evidence="1 2">
    <name type="scientific">Celerinatantimonas yamalensis</name>
    <dbReference type="NCBI Taxonomy" id="559956"/>
    <lineage>
        <taxon>Bacteria</taxon>
        <taxon>Pseudomonadati</taxon>
        <taxon>Pseudomonadota</taxon>
        <taxon>Gammaproteobacteria</taxon>
        <taxon>Celerinatantimonadaceae</taxon>
        <taxon>Celerinatantimonas</taxon>
    </lineage>
</organism>
<accession>A0ABW9G274</accession>
<dbReference type="EMBL" id="JBEQCT010000001">
    <property type="protein sequence ID" value="MFM2483784.1"/>
    <property type="molecule type" value="Genomic_DNA"/>
</dbReference>
<dbReference type="RefSeq" id="WP_408621939.1">
    <property type="nucleotide sequence ID" value="NZ_JBEQCT010000001.1"/>
</dbReference>
<name>A0ABW9G274_9GAMM</name>